<protein>
    <submittedName>
        <fullName evidence="5">Xanthine dehydrogenase/oxidase</fullName>
    </submittedName>
</protein>
<feature type="domain" description="Aldehyde oxidase/xanthine dehydrogenase second molybdopterin binding" evidence="4">
    <location>
        <begin position="227"/>
        <end position="338"/>
    </location>
</feature>
<comment type="caution">
    <text evidence="5">The sequence shown here is derived from an EMBL/GenBank/DDBJ whole genome shotgun (WGS) entry which is preliminary data.</text>
</comment>
<feature type="region of interest" description="Disordered" evidence="2">
    <location>
        <begin position="448"/>
        <end position="497"/>
    </location>
</feature>
<evidence type="ECO:0000256" key="1">
    <source>
        <dbReference type="ARBA" id="ARBA00022505"/>
    </source>
</evidence>
<dbReference type="PANTHER" id="PTHR11908:SF132">
    <property type="entry name" value="ALDEHYDE OXIDASE 1-RELATED"/>
    <property type="match status" value="1"/>
</dbReference>
<evidence type="ECO:0000259" key="4">
    <source>
        <dbReference type="Pfam" id="PF20256"/>
    </source>
</evidence>
<evidence type="ECO:0000313" key="5">
    <source>
        <dbReference type="EMBL" id="GFO27287.1"/>
    </source>
</evidence>
<dbReference type="InterPro" id="IPR046867">
    <property type="entry name" value="AldOxase/xan_DH_MoCoBD2"/>
</dbReference>
<dbReference type="Pfam" id="PF20256">
    <property type="entry name" value="MoCoBD_2"/>
    <property type="match status" value="1"/>
</dbReference>
<gene>
    <name evidence="5" type="ORF">PoB_005379200</name>
</gene>
<dbReference type="PANTHER" id="PTHR11908">
    <property type="entry name" value="XANTHINE DEHYDROGENASE"/>
    <property type="match status" value="1"/>
</dbReference>
<dbReference type="GO" id="GO:0005506">
    <property type="term" value="F:iron ion binding"/>
    <property type="evidence" value="ECO:0007669"/>
    <property type="project" value="InterPro"/>
</dbReference>
<feature type="compositionally biased region" description="Polar residues" evidence="2">
    <location>
        <begin position="467"/>
        <end position="497"/>
    </location>
</feature>
<dbReference type="Pfam" id="PF02738">
    <property type="entry name" value="MoCoBD_1"/>
    <property type="match status" value="1"/>
</dbReference>
<accession>A0AAV4C7M6</accession>
<dbReference type="InterPro" id="IPR016208">
    <property type="entry name" value="Ald_Oxase/xanthine_DH-like"/>
</dbReference>
<evidence type="ECO:0000259" key="3">
    <source>
        <dbReference type="Pfam" id="PF02738"/>
    </source>
</evidence>
<dbReference type="EMBL" id="BLXT01005904">
    <property type="protein sequence ID" value="GFO27287.1"/>
    <property type="molecule type" value="Genomic_DNA"/>
</dbReference>
<proteinExistence type="predicted"/>
<keyword evidence="6" id="KW-1185">Reference proteome</keyword>
<dbReference type="InterPro" id="IPR037165">
    <property type="entry name" value="AldOxase/xan_DH_Mopterin-bd_sf"/>
</dbReference>
<feature type="compositionally biased region" description="Polar residues" evidence="2">
    <location>
        <begin position="448"/>
        <end position="457"/>
    </location>
</feature>
<dbReference type="SUPFAM" id="SSF56003">
    <property type="entry name" value="Molybdenum cofactor-binding domain"/>
    <property type="match status" value="1"/>
</dbReference>
<organism evidence="5 6">
    <name type="scientific">Plakobranchus ocellatus</name>
    <dbReference type="NCBI Taxonomy" id="259542"/>
    <lineage>
        <taxon>Eukaryota</taxon>
        <taxon>Metazoa</taxon>
        <taxon>Spiralia</taxon>
        <taxon>Lophotrochozoa</taxon>
        <taxon>Mollusca</taxon>
        <taxon>Gastropoda</taxon>
        <taxon>Heterobranchia</taxon>
        <taxon>Euthyneura</taxon>
        <taxon>Panpulmonata</taxon>
        <taxon>Sacoglossa</taxon>
        <taxon>Placobranchoidea</taxon>
        <taxon>Plakobranchidae</taxon>
        <taxon>Plakobranchus</taxon>
    </lineage>
</organism>
<dbReference type="InterPro" id="IPR008274">
    <property type="entry name" value="AldOxase/xan_DH_MoCoBD1"/>
</dbReference>
<sequence>MLVHRLGGGFGGKFLHSCAIAAASAVATEVTGSAIRSTDCRVKPFSRGSGGVGWGGRSAKAGMGIAIVIFKSISSALLFVWKAGEADSGPFIGHAIQRQALSNSRQAGCDAEGHLLGIVVDISVDAGHVATTMRFDLISMIDQGYFCPNWRVTMRQFKTNKVCAGPTRGPGQVPACLMIETVLEHLAHEANLCPILLRERNLFSEGQTNLNNVVLSHCPVKEVWSRLKKMANVQARLEDVNTFNKKNLWKKRGLSMTATRYDMCYYPTGFPTHVSIFAADGTVTVITAGVEMGQGLYTKVAQAVAHCLKIPLEFVKVRPNQNNVTPNPLWTGGSISSERCVANVNITHKLNVKELIHQKRKVSKIFRSQHYLVYISLKSIYRNETGAFRPKPTMSSSDASTSTSALLNAQTAILATFSSAKQNVRKLRSLEEDVSAFSDTKDVRAFSNPEQDVGTFSDTKDVRAFSNPEQDVGTFSGTKDTRAFSNPEQDVGTFSGT</sequence>
<dbReference type="AlphaFoldDB" id="A0AAV4C7M6"/>
<dbReference type="Proteomes" id="UP000735302">
    <property type="component" value="Unassembled WGS sequence"/>
</dbReference>
<dbReference type="GO" id="GO:0016491">
    <property type="term" value="F:oxidoreductase activity"/>
    <property type="evidence" value="ECO:0007669"/>
    <property type="project" value="InterPro"/>
</dbReference>
<feature type="domain" description="Aldehyde oxidase/xanthine dehydrogenase first molybdopterin binding" evidence="3">
    <location>
        <begin position="97"/>
        <end position="202"/>
    </location>
</feature>
<evidence type="ECO:0000313" key="6">
    <source>
        <dbReference type="Proteomes" id="UP000735302"/>
    </source>
</evidence>
<evidence type="ECO:0000256" key="2">
    <source>
        <dbReference type="SAM" id="MobiDB-lite"/>
    </source>
</evidence>
<name>A0AAV4C7M6_9GAST</name>
<reference evidence="5 6" key="1">
    <citation type="journal article" date="2021" name="Elife">
        <title>Chloroplast acquisition without the gene transfer in kleptoplastic sea slugs, Plakobranchus ocellatus.</title>
        <authorList>
            <person name="Maeda T."/>
            <person name="Takahashi S."/>
            <person name="Yoshida T."/>
            <person name="Shimamura S."/>
            <person name="Takaki Y."/>
            <person name="Nagai Y."/>
            <person name="Toyoda A."/>
            <person name="Suzuki Y."/>
            <person name="Arimoto A."/>
            <person name="Ishii H."/>
            <person name="Satoh N."/>
            <person name="Nishiyama T."/>
            <person name="Hasebe M."/>
            <person name="Maruyama T."/>
            <person name="Minagawa J."/>
            <person name="Obokata J."/>
            <person name="Shigenobu S."/>
        </authorList>
    </citation>
    <scope>NUCLEOTIDE SEQUENCE [LARGE SCALE GENOMIC DNA]</scope>
</reference>
<keyword evidence="1" id="KW-0500">Molybdenum</keyword>
<dbReference type="Gene3D" id="3.30.365.10">
    <property type="entry name" value="Aldehyde oxidase/xanthine dehydrogenase, molybdopterin binding domain"/>
    <property type="match status" value="2"/>
</dbReference>